<comment type="similarity">
    <text evidence="1">Belongs to the DNA mismatch repair MutL/HexB family.</text>
</comment>
<protein>
    <submittedName>
        <fullName evidence="2">DNA mismatch repair protein MutL</fullName>
    </submittedName>
</protein>
<dbReference type="InterPro" id="IPR036890">
    <property type="entry name" value="HATPase_C_sf"/>
</dbReference>
<gene>
    <name evidence="2" type="primary">mutL</name>
    <name evidence="2" type="ORF">LSUE1_G001034</name>
</gene>
<evidence type="ECO:0000313" key="3">
    <source>
        <dbReference type="Proteomes" id="UP000469558"/>
    </source>
</evidence>
<dbReference type="PANTHER" id="PTHR10073">
    <property type="entry name" value="DNA MISMATCH REPAIR PROTEIN MLH, PMS, MUTL"/>
    <property type="match status" value="1"/>
</dbReference>
<dbReference type="EMBL" id="QGMK01000194">
    <property type="protein sequence ID" value="TVY83422.1"/>
    <property type="molecule type" value="Genomic_DNA"/>
</dbReference>
<evidence type="ECO:0000313" key="2">
    <source>
        <dbReference type="EMBL" id="TVY83422.1"/>
    </source>
</evidence>
<dbReference type="Proteomes" id="UP000469558">
    <property type="component" value="Unassembled WGS sequence"/>
</dbReference>
<evidence type="ECO:0000256" key="1">
    <source>
        <dbReference type="ARBA" id="ARBA00006082"/>
    </source>
</evidence>
<reference evidence="2 3" key="1">
    <citation type="submission" date="2018-05" db="EMBL/GenBank/DDBJ databases">
        <title>Genome sequencing and assembly of the regulated plant pathogen Lachnellula willkommii and related sister species for the development of diagnostic species identification markers.</title>
        <authorList>
            <person name="Giroux E."/>
            <person name="Bilodeau G."/>
        </authorList>
    </citation>
    <scope>NUCLEOTIDE SEQUENCE [LARGE SCALE GENOMIC DNA]</scope>
    <source>
        <strain evidence="2 3">CBS 268.59</strain>
    </source>
</reference>
<dbReference type="SUPFAM" id="SSF55874">
    <property type="entry name" value="ATPase domain of HSP90 chaperone/DNA topoisomerase II/histidine kinase"/>
    <property type="match status" value="1"/>
</dbReference>
<dbReference type="GO" id="GO:0140664">
    <property type="term" value="F:ATP-dependent DNA damage sensor activity"/>
    <property type="evidence" value="ECO:0007669"/>
    <property type="project" value="InterPro"/>
</dbReference>
<dbReference type="InterPro" id="IPR038973">
    <property type="entry name" value="MutL/Mlh/Pms-like"/>
</dbReference>
<dbReference type="Gene3D" id="3.30.565.10">
    <property type="entry name" value="Histidine kinase-like ATPase, C-terminal domain"/>
    <property type="match status" value="1"/>
</dbReference>
<dbReference type="PANTHER" id="PTHR10073:SF47">
    <property type="entry name" value="DNA MISMATCH REPAIR PROTEIN MLH3"/>
    <property type="match status" value="1"/>
</dbReference>
<dbReference type="Pfam" id="PF13589">
    <property type="entry name" value="HATPase_c_3"/>
    <property type="match status" value="1"/>
</dbReference>
<keyword evidence="3" id="KW-1185">Reference proteome</keyword>
<dbReference type="OrthoDB" id="429932at2759"/>
<name>A0A8T9CE18_9HELO</name>
<sequence>MSIQQLPPDVIAQIKSSIAITSLNGVVCELVKNSLDASSTKIDISVDYPRGGCIVEDDGSGILPAEFREGGGLGMMYPEQRETRSWWTWHFSRLSIVLGFVVHHVSSSFTSFAQHA</sequence>
<accession>A0A8T9CE18</accession>
<dbReference type="GO" id="GO:0016887">
    <property type="term" value="F:ATP hydrolysis activity"/>
    <property type="evidence" value="ECO:0007669"/>
    <property type="project" value="InterPro"/>
</dbReference>
<comment type="caution">
    <text evidence="2">The sequence shown here is derived from an EMBL/GenBank/DDBJ whole genome shotgun (WGS) entry which is preliminary data.</text>
</comment>
<organism evidence="2 3">
    <name type="scientific">Lachnellula suecica</name>
    <dbReference type="NCBI Taxonomy" id="602035"/>
    <lineage>
        <taxon>Eukaryota</taxon>
        <taxon>Fungi</taxon>
        <taxon>Dikarya</taxon>
        <taxon>Ascomycota</taxon>
        <taxon>Pezizomycotina</taxon>
        <taxon>Leotiomycetes</taxon>
        <taxon>Helotiales</taxon>
        <taxon>Lachnaceae</taxon>
        <taxon>Lachnellula</taxon>
    </lineage>
</organism>
<proteinExistence type="inferred from homology"/>
<dbReference type="GO" id="GO:0032300">
    <property type="term" value="C:mismatch repair complex"/>
    <property type="evidence" value="ECO:0007669"/>
    <property type="project" value="InterPro"/>
</dbReference>
<dbReference type="AlphaFoldDB" id="A0A8T9CE18"/>
<dbReference type="GO" id="GO:0006298">
    <property type="term" value="P:mismatch repair"/>
    <property type="evidence" value="ECO:0007669"/>
    <property type="project" value="InterPro"/>
</dbReference>